<accession>A0A0H5QJR1</accession>
<protein>
    <submittedName>
        <fullName evidence="1">Uncharacterized protein</fullName>
    </submittedName>
</protein>
<evidence type="ECO:0000313" key="1">
    <source>
        <dbReference type="EMBL" id="CRZ02243.1"/>
    </source>
</evidence>
<name>A0A0H5QJR1_9EUKA</name>
<feature type="non-terminal residue" evidence="1">
    <location>
        <position position="107"/>
    </location>
</feature>
<organism evidence="1">
    <name type="scientific">Spongospora subterranea</name>
    <dbReference type="NCBI Taxonomy" id="70186"/>
    <lineage>
        <taxon>Eukaryota</taxon>
        <taxon>Sar</taxon>
        <taxon>Rhizaria</taxon>
        <taxon>Endomyxa</taxon>
        <taxon>Phytomyxea</taxon>
        <taxon>Plasmodiophorida</taxon>
        <taxon>Plasmodiophoridae</taxon>
        <taxon>Spongospora</taxon>
    </lineage>
</organism>
<dbReference type="AlphaFoldDB" id="A0A0H5QJR1"/>
<proteinExistence type="predicted"/>
<reference evidence="1" key="1">
    <citation type="submission" date="2015-04" db="EMBL/GenBank/DDBJ databases">
        <title>The genome sequence of the plant pathogenic Rhizarian Plasmodiophora brassicae reveals insights in its biotrophic life cycle and the origin of chitin synthesis.</title>
        <authorList>
            <person name="Schwelm A."/>
            <person name="Fogelqvist J."/>
            <person name="Knaust A."/>
            <person name="Julke S."/>
            <person name="Lilja T."/>
            <person name="Dhandapani V."/>
            <person name="Bonilla-Rosso G."/>
            <person name="Karlsson M."/>
            <person name="Shevchenko A."/>
            <person name="Choi S.R."/>
            <person name="Kim H.G."/>
            <person name="Park J.Y."/>
            <person name="Lim Y.P."/>
            <person name="Ludwig-Muller J."/>
            <person name="Dixelius C."/>
        </authorList>
    </citation>
    <scope>NUCLEOTIDE SEQUENCE</scope>
    <source>
        <tissue evidence="1">Potato root galls</tissue>
    </source>
</reference>
<dbReference type="EMBL" id="HACM01001801">
    <property type="protein sequence ID" value="CRZ02243.1"/>
    <property type="molecule type" value="Transcribed_RNA"/>
</dbReference>
<feature type="non-terminal residue" evidence="1">
    <location>
        <position position="1"/>
    </location>
</feature>
<sequence length="107" mass="12118">DADAQGGSRPSLAQFTEHYRELFTRDDNTPAEDFQAARKPMSCGDQGEELAFSATSIEARIFKLKWKKAIGPDNLPADVFKCCPEPSSKMLHEMYRCFWACIMYADD</sequence>